<dbReference type="AlphaFoldDB" id="A0A174UP00"/>
<dbReference type="EMBL" id="CZBI01000004">
    <property type="protein sequence ID" value="CUQ24204.1"/>
    <property type="molecule type" value="Genomic_DNA"/>
</dbReference>
<organism evidence="1 2">
    <name type="scientific">Bacteroides thetaiotaomicron</name>
    <dbReference type="NCBI Taxonomy" id="818"/>
    <lineage>
        <taxon>Bacteria</taxon>
        <taxon>Pseudomonadati</taxon>
        <taxon>Bacteroidota</taxon>
        <taxon>Bacteroidia</taxon>
        <taxon>Bacteroidales</taxon>
        <taxon>Bacteroidaceae</taxon>
        <taxon>Bacteroides</taxon>
    </lineage>
</organism>
<dbReference type="RefSeq" id="WP_055219978.1">
    <property type="nucleotide sequence ID" value="NZ_CZBI01000004.1"/>
</dbReference>
<accession>A0A174UP00</accession>
<protein>
    <submittedName>
        <fullName evidence="1">Uncharacterized protein</fullName>
    </submittedName>
</protein>
<name>A0A174UP00_BACT4</name>
<gene>
    <name evidence="1" type="ORF">ERS852557_03142</name>
</gene>
<reference evidence="1 2" key="1">
    <citation type="submission" date="2015-09" db="EMBL/GenBank/DDBJ databases">
        <authorList>
            <consortium name="Pathogen Informatics"/>
        </authorList>
    </citation>
    <scope>NUCLEOTIDE SEQUENCE [LARGE SCALE GENOMIC DNA]</scope>
    <source>
        <strain evidence="1 2">2789STDY5834945</strain>
    </source>
</reference>
<proteinExistence type="predicted"/>
<evidence type="ECO:0000313" key="1">
    <source>
        <dbReference type="EMBL" id="CUQ24204.1"/>
    </source>
</evidence>
<evidence type="ECO:0000313" key="2">
    <source>
        <dbReference type="Proteomes" id="UP000095541"/>
    </source>
</evidence>
<dbReference type="Proteomes" id="UP000095541">
    <property type="component" value="Unassembled WGS sequence"/>
</dbReference>
<sequence length="140" mass="15948">MKEELFINGKDAYVEWGISMDNTSLSALMTPAPNKAFIENESRLEHGKRVVIANPRVDVRNLTLQINLTASNEEQFFARYSSFCEELATGVLEIKTKYQPAVVYKTIYQSCSQFSQFMRGIGKFSLKLNEPDPSNRVENI</sequence>